<feature type="compositionally biased region" description="Low complexity" evidence="1">
    <location>
        <begin position="43"/>
        <end position="66"/>
    </location>
</feature>
<gene>
    <name evidence="2" type="ORF">F1721_16995</name>
</gene>
<evidence type="ECO:0000313" key="3">
    <source>
        <dbReference type="Proteomes" id="UP000323946"/>
    </source>
</evidence>
<evidence type="ECO:0000256" key="1">
    <source>
        <dbReference type="SAM" id="MobiDB-lite"/>
    </source>
</evidence>
<accession>A0A5M7BU81</accession>
<reference evidence="2 3" key="1">
    <citation type="submission" date="2019-09" db="EMBL/GenBank/DDBJ databases">
        <title>Draft genome sequence of the thermophilic Saccharopolyspora hirsuta VKM Ac-666T.</title>
        <authorList>
            <person name="Lobastova T.G."/>
            <person name="Fokina V."/>
            <person name="Bragin E.Y."/>
            <person name="Shtratnikova V.Y."/>
            <person name="Starodumova I.P."/>
            <person name="Tarlachkov S.V."/>
            <person name="Donova M.V."/>
        </authorList>
    </citation>
    <scope>NUCLEOTIDE SEQUENCE [LARGE SCALE GENOMIC DNA]</scope>
    <source>
        <strain evidence="2 3">VKM Ac-666</strain>
    </source>
</reference>
<protein>
    <submittedName>
        <fullName evidence="2">Uncharacterized protein</fullName>
    </submittedName>
</protein>
<sequence length="94" mass="9389">MSVNSENGPPSWGIFAYAPVRPRAARNRSNSGVGSWEPATRISSCHTSWSGSTSATGSPARAPASTISPVVASSTSCPAALAAQISGTTGNVSP</sequence>
<name>A0A5M7BU81_SACHI</name>
<keyword evidence="3" id="KW-1185">Reference proteome</keyword>
<comment type="caution">
    <text evidence="2">The sequence shown here is derived from an EMBL/GenBank/DDBJ whole genome shotgun (WGS) entry which is preliminary data.</text>
</comment>
<proteinExistence type="predicted"/>
<organism evidence="2 3">
    <name type="scientific">Saccharopolyspora hirsuta</name>
    <dbReference type="NCBI Taxonomy" id="1837"/>
    <lineage>
        <taxon>Bacteria</taxon>
        <taxon>Bacillati</taxon>
        <taxon>Actinomycetota</taxon>
        <taxon>Actinomycetes</taxon>
        <taxon>Pseudonocardiales</taxon>
        <taxon>Pseudonocardiaceae</taxon>
        <taxon>Saccharopolyspora</taxon>
    </lineage>
</organism>
<feature type="region of interest" description="Disordered" evidence="1">
    <location>
        <begin position="23"/>
        <end position="66"/>
    </location>
</feature>
<dbReference type="Proteomes" id="UP000323946">
    <property type="component" value="Unassembled WGS sequence"/>
</dbReference>
<dbReference type="EMBL" id="VWPH01000007">
    <property type="protein sequence ID" value="KAA5832680.1"/>
    <property type="molecule type" value="Genomic_DNA"/>
</dbReference>
<evidence type="ECO:0000313" key="2">
    <source>
        <dbReference type="EMBL" id="KAA5832680.1"/>
    </source>
</evidence>
<dbReference type="AlphaFoldDB" id="A0A5M7BU81"/>